<evidence type="ECO:0000256" key="2">
    <source>
        <dbReference type="ARBA" id="ARBA00022525"/>
    </source>
</evidence>
<evidence type="ECO:0000313" key="6">
    <source>
        <dbReference type="Proteomes" id="UP000594262"/>
    </source>
</evidence>
<dbReference type="EnsemblMetazoa" id="CLYHEMT008710.1">
    <property type="protein sequence ID" value="CLYHEMP008710.1"/>
    <property type="gene ID" value="CLYHEMG008710"/>
</dbReference>
<dbReference type="GO" id="GO:0005615">
    <property type="term" value="C:extracellular space"/>
    <property type="evidence" value="ECO:0007669"/>
    <property type="project" value="TreeGrafter"/>
</dbReference>
<keyword evidence="2" id="KW-0964">Secreted</keyword>
<evidence type="ECO:0000256" key="3">
    <source>
        <dbReference type="ARBA" id="ARBA00022729"/>
    </source>
</evidence>
<protein>
    <recommendedName>
        <fullName evidence="7">Dickkopf protein</fullName>
    </recommendedName>
</protein>
<dbReference type="InterPro" id="IPR039863">
    <property type="entry name" value="DKK1-4"/>
</dbReference>
<dbReference type="GO" id="GO:0039706">
    <property type="term" value="F:co-receptor binding"/>
    <property type="evidence" value="ECO:0007669"/>
    <property type="project" value="TreeGrafter"/>
</dbReference>
<dbReference type="PANTHER" id="PTHR12113">
    <property type="entry name" value="DICKKOPF3-LIKE 3"/>
    <property type="match status" value="1"/>
</dbReference>
<evidence type="ECO:0000256" key="1">
    <source>
        <dbReference type="ARBA" id="ARBA00004613"/>
    </source>
</evidence>
<feature type="signal peptide" evidence="4">
    <location>
        <begin position="1"/>
        <end position="20"/>
    </location>
</feature>
<proteinExistence type="predicted"/>
<keyword evidence="6" id="KW-1185">Reference proteome</keyword>
<evidence type="ECO:0000313" key="5">
    <source>
        <dbReference type="EnsemblMetazoa" id="CLYHEMP008710.1"/>
    </source>
</evidence>
<dbReference type="Proteomes" id="UP000594262">
    <property type="component" value="Unplaced"/>
</dbReference>
<dbReference type="AlphaFoldDB" id="A0A7M5VEH7"/>
<evidence type="ECO:0008006" key="7">
    <source>
        <dbReference type="Google" id="ProtNLM"/>
    </source>
</evidence>
<reference evidence="5" key="1">
    <citation type="submission" date="2021-01" db="UniProtKB">
        <authorList>
            <consortium name="EnsemblMetazoa"/>
        </authorList>
    </citation>
    <scope>IDENTIFICATION</scope>
</reference>
<evidence type="ECO:0000256" key="4">
    <source>
        <dbReference type="SAM" id="SignalP"/>
    </source>
</evidence>
<organism evidence="5 6">
    <name type="scientific">Clytia hemisphaerica</name>
    <dbReference type="NCBI Taxonomy" id="252671"/>
    <lineage>
        <taxon>Eukaryota</taxon>
        <taxon>Metazoa</taxon>
        <taxon>Cnidaria</taxon>
        <taxon>Hydrozoa</taxon>
        <taxon>Hydroidolina</taxon>
        <taxon>Leptothecata</taxon>
        <taxon>Obeliida</taxon>
        <taxon>Clytiidae</taxon>
        <taxon>Clytia</taxon>
    </lineage>
</organism>
<dbReference type="PANTHER" id="PTHR12113:SF6">
    <property type="entry name" value="DICKKOPF N-TERMINAL CYSTEINE-RICH DOMAIN-CONTAINING PROTEIN"/>
    <property type="match status" value="1"/>
</dbReference>
<dbReference type="GO" id="GO:0090090">
    <property type="term" value="P:negative regulation of canonical Wnt signaling pathway"/>
    <property type="evidence" value="ECO:0007669"/>
    <property type="project" value="TreeGrafter"/>
</dbReference>
<sequence length="199" mass="21697">MRTLYKMLLLGAVLVVCTSAKKFVATEEDVDKKDESFATDQKVKKMIAPGYYSQECNVHKACPEPTKYCHMFLCVDCLKENVACTQNGQCCPGTECTYGRCKKGSAKGKEGTFCDRQKDCSGPDLCCVREPAINPVISICKPALDEHETCGPYNQFRTVYIGGTVQPVCGPCKQGLVCKQVGIFGVHEICLPSGGKGKK</sequence>
<dbReference type="GO" id="GO:0048019">
    <property type="term" value="F:receptor antagonist activity"/>
    <property type="evidence" value="ECO:0007669"/>
    <property type="project" value="TreeGrafter"/>
</dbReference>
<dbReference type="GeneID" id="136797693"/>
<dbReference type="RefSeq" id="XP_066910379.1">
    <property type="nucleotide sequence ID" value="XM_067054278.1"/>
</dbReference>
<comment type="subcellular location">
    <subcellularLocation>
        <location evidence="1">Secreted</location>
    </subcellularLocation>
</comment>
<keyword evidence="3 4" id="KW-0732">Signal</keyword>
<accession>A0A7M5VEH7</accession>
<name>A0A7M5VEH7_9CNID</name>
<feature type="chain" id="PRO_5029445690" description="Dickkopf protein" evidence="4">
    <location>
        <begin position="21"/>
        <end position="199"/>
    </location>
</feature>
<dbReference type="OrthoDB" id="6359792at2759"/>